<feature type="region of interest" description="Disordered" evidence="1">
    <location>
        <begin position="1"/>
        <end position="36"/>
    </location>
</feature>
<evidence type="ECO:0000313" key="3">
    <source>
        <dbReference type="Proteomes" id="UP000324091"/>
    </source>
</evidence>
<dbReference type="EMBL" id="RHFK02000014">
    <property type="protein sequence ID" value="TWW65929.1"/>
    <property type="molecule type" value="Genomic_DNA"/>
</dbReference>
<organism evidence="2 3">
    <name type="scientific">Takifugu flavidus</name>
    <name type="common">sansaifugu</name>
    <dbReference type="NCBI Taxonomy" id="433684"/>
    <lineage>
        <taxon>Eukaryota</taxon>
        <taxon>Metazoa</taxon>
        <taxon>Chordata</taxon>
        <taxon>Craniata</taxon>
        <taxon>Vertebrata</taxon>
        <taxon>Euteleostomi</taxon>
        <taxon>Actinopterygii</taxon>
        <taxon>Neopterygii</taxon>
        <taxon>Teleostei</taxon>
        <taxon>Neoteleostei</taxon>
        <taxon>Acanthomorphata</taxon>
        <taxon>Eupercaria</taxon>
        <taxon>Tetraodontiformes</taxon>
        <taxon>Tetradontoidea</taxon>
        <taxon>Tetraodontidae</taxon>
        <taxon>Takifugu</taxon>
    </lineage>
</organism>
<proteinExistence type="predicted"/>
<evidence type="ECO:0000256" key="1">
    <source>
        <dbReference type="SAM" id="MobiDB-lite"/>
    </source>
</evidence>
<name>A0A5C6NH37_9TELE</name>
<dbReference type="AlphaFoldDB" id="A0A5C6NH37"/>
<comment type="caution">
    <text evidence="2">The sequence shown here is derived from an EMBL/GenBank/DDBJ whole genome shotgun (WGS) entry which is preliminary data.</text>
</comment>
<gene>
    <name evidence="2" type="ORF">D4764_21G0008290</name>
</gene>
<evidence type="ECO:0000313" key="2">
    <source>
        <dbReference type="EMBL" id="TWW65929.1"/>
    </source>
</evidence>
<keyword evidence="3" id="KW-1185">Reference proteome</keyword>
<dbReference type="Proteomes" id="UP000324091">
    <property type="component" value="Chromosome 21"/>
</dbReference>
<reference evidence="2 3" key="1">
    <citation type="submission" date="2019-04" db="EMBL/GenBank/DDBJ databases">
        <title>Chromosome genome assembly for Takifugu flavidus.</title>
        <authorList>
            <person name="Xiao S."/>
        </authorList>
    </citation>
    <scope>NUCLEOTIDE SEQUENCE [LARGE SCALE GENOMIC DNA]</scope>
    <source>
        <strain evidence="2">HTHZ2018</strain>
        <tissue evidence="2">Muscle</tissue>
    </source>
</reference>
<protein>
    <submittedName>
        <fullName evidence="2">Uncharacterized protein</fullName>
    </submittedName>
</protein>
<accession>A0A5C6NH37</accession>
<sequence>MTTFPAHPEQRQPVQDDPDQLGVLGWEDPQNEDASAPSSTIIHEAMHSGRTRATVVSRGLLFLPLLLLFLLNDVISTWITSCDAEKLENSDVEHLRSTQSTSLMSRITMGWIQLSHRWFVSVLGFQLQSEDVTPTPDYDSDYKATFDYSFFSNASSEDLDKFSEQFEDITVTMATVTTPETTERGRINVHNAAPHPEFLEVQTLLWTLLVLITQQLQHTL</sequence>